<feature type="coiled-coil region" evidence="1">
    <location>
        <begin position="65"/>
        <end position="92"/>
    </location>
</feature>
<dbReference type="EMBL" id="CAEZYY010000022">
    <property type="protein sequence ID" value="CAB4760091.1"/>
    <property type="molecule type" value="Genomic_DNA"/>
</dbReference>
<dbReference type="GO" id="GO:0003677">
    <property type="term" value="F:DNA binding"/>
    <property type="evidence" value="ECO:0007669"/>
    <property type="project" value="InterPro"/>
</dbReference>
<dbReference type="GO" id="GO:0004803">
    <property type="term" value="F:transposase activity"/>
    <property type="evidence" value="ECO:0007669"/>
    <property type="project" value="InterPro"/>
</dbReference>
<protein>
    <submittedName>
        <fullName evidence="3">Unannotated protein</fullName>
    </submittedName>
</protein>
<name>A0A6J6UJF9_9ZZZZ</name>
<dbReference type="Gene3D" id="1.10.10.10">
    <property type="entry name" value="Winged helix-like DNA-binding domain superfamily/Winged helix DNA-binding domain"/>
    <property type="match status" value="1"/>
</dbReference>
<dbReference type="EMBL" id="CAFBLR010000047">
    <property type="protein sequence ID" value="CAB4869536.1"/>
    <property type="molecule type" value="Genomic_DNA"/>
</dbReference>
<evidence type="ECO:0000313" key="3">
    <source>
        <dbReference type="EMBL" id="CAB4760091.1"/>
    </source>
</evidence>
<organism evidence="3">
    <name type="scientific">freshwater metagenome</name>
    <dbReference type="NCBI Taxonomy" id="449393"/>
    <lineage>
        <taxon>unclassified sequences</taxon>
        <taxon>metagenomes</taxon>
        <taxon>ecological metagenomes</taxon>
    </lineage>
</organism>
<sequence length="106" mass="12190">MPKNGKYPDELRERAVRMVLDHQHEYGSQWEAMCSVAEKLGPKPETVRLWVRQAEKDTGRRPGATTDELAQLKRLKRENAELRRANDILKAAAAFFGAELDRQSKK</sequence>
<dbReference type="GO" id="GO:0006313">
    <property type="term" value="P:DNA transposition"/>
    <property type="evidence" value="ECO:0007669"/>
    <property type="project" value="InterPro"/>
</dbReference>
<dbReference type="InterPro" id="IPR002514">
    <property type="entry name" value="Transposase_8"/>
</dbReference>
<dbReference type="SUPFAM" id="SSF46689">
    <property type="entry name" value="Homeodomain-like"/>
    <property type="match status" value="1"/>
</dbReference>
<dbReference type="EMBL" id="CAFBQP010000075">
    <property type="protein sequence ID" value="CAB5066363.1"/>
    <property type="molecule type" value="Genomic_DNA"/>
</dbReference>
<evidence type="ECO:0000313" key="2">
    <source>
        <dbReference type="EMBL" id="CAB4703563.1"/>
    </source>
</evidence>
<keyword evidence="1" id="KW-0175">Coiled coil</keyword>
<dbReference type="InterPro" id="IPR036388">
    <property type="entry name" value="WH-like_DNA-bd_sf"/>
</dbReference>
<gene>
    <name evidence="2" type="ORF">UFOPK2602_00728</name>
    <name evidence="3" type="ORF">UFOPK2806_01591</name>
    <name evidence="4" type="ORF">UFOPK3417_00671</name>
    <name evidence="5" type="ORF">UFOPK4306_01797</name>
</gene>
<proteinExistence type="predicted"/>
<dbReference type="InterPro" id="IPR009057">
    <property type="entry name" value="Homeodomain-like_sf"/>
</dbReference>
<dbReference type="AlphaFoldDB" id="A0A6J6UJF9"/>
<accession>A0A6J6UJF9</accession>
<evidence type="ECO:0000313" key="4">
    <source>
        <dbReference type="EMBL" id="CAB4869536.1"/>
    </source>
</evidence>
<dbReference type="EMBL" id="CAEZXX010000038">
    <property type="protein sequence ID" value="CAB4703563.1"/>
    <property type="molecule type" value="Genomic_DNA"/>
</dbReference>
<dbReference type="Pfam" id="PF01527">
    <property type="entry name" value="HTH_Tnp_1"/>
    <property type="match status" value="1"/>
</dbReference>
<evidence type="ECO:0000313" key="5">
    <source>
        <dbReference type="EMBL" id="CAB5066363.1"/>
    </source>
</evidence>
<evidence type="ECO:0000256" key="1">
    <source>
        <dbReference type="SAM" id="Coils"/>
    </source>
</evidence>
<reference evidence="3" key="1">
    <citation type="submission" date="2020-05" db="EMBL/GenBank/DDBJ databases">
        <authorList>
            <person name="Chiriac C."/>
            <person name="Salcher M."/>
            <person name="Ghai R."/>
            <person name="Kavagutti S V."/>
        </authorList>
    </citation>
    <scope>NUCLEOTIDE SEQUENCE</scope>
</reference>